<comment type="caution">
    <text evidence="2">The sequence shown here is derived from an EMBL/GenBank/DDBJ whole genome shotgun (WGS) entry which is preliminary data.</text>
</comment>
<dbReference type="PANTHER" id="PTHR30212">
    <property type="entry name" value="PROTEIN YIIM"/>
    <property type="match status" value="1"/>
</dbReference>
<dbReference type="GO" id="GO:0030151">
    <property type="term" value="F:molybdenum ion binding"/>
    <property type="evidence" value="ECO:0007669"/>
    <property type="project" value="InterPro"/>
</dbReference>
<feature type="domain" description="MOSC" evidence="1">
    <location>
        <begin position="30"/>
        <end position="164"/>
    </location>
</feature>
<evidence type="ECO:0000259" key="1">
    <source>
        <dbReference type="PROSITE" id="PS51340"/>
    </source>
</evidence>
<gene>
    <name evidence="2" type="ORF">FCL54_00035</name>
</gene>
<evidence type="ECO:0000313" key="3">
    <source>
        <dbReference type="Proteomes" id="UP000308230"/>
    </source>
</evidence>
<dbReference type="Pfam" id="PF03473">
    <property type="entry name" value="MOSC"/>
    <property type="match status" value="1"/>
</dbReference>
<dbReference type="GO" id="GO:0003824">
    <property type="term" value="F:catalytic activity"/>
    <property type="evidence" value="ECO:0007669"/>
    <property type="project" value="InterPro"/>
</dbReference>
<dbReference type="EMBL" id="SWLG01000001">
    <property type="protein sequence ID" value="TLS38744.1"/>
    <property type="molecule type" value="Genomic_DNA"/>
</dbReference>
<accession>A0A5R9FDV5</accession>
<dbReference type="Proteomes" id="UP000308230">
    <property type="component" value="Unassembled WGS sequence"/>
</dbReference>
<dbReference type="InterPro" id="IPR005302">
    <property type="entry name" value="MoCF_Sase_C"/>
</dbReference>
<dbReference type="RefSeq" id="WP_138121899.1">
    <property type="nucleotide sequence ID" value="NZ_SWLG01000001.1"/>
</dbReference>
<protein>
    <submittedName>
        <fullName evidence="2">MOSC domain-containing protein</fullName>
    </submittedName>
</protein>
<dbReference type="InterPro" id="IPR011037">
    <property type="entry name" value="Pyrv_Knase-like_insert_dom_sf"/>
</dbReference>
<keyword evidence="3" id="KW-1185">Reference proteome</keyword>
<name>A0A5R9FDV5_9BACL</name>
<evidence type="ECO:0000313" key="2">
    <source>
        <dbReference type="EMBL" id="TLS38744.1"/>
    </source>
</evidence>
<dbReference type="PROSITE" id="PS51340">
    <property type="entry name" value="MOSC"/>
    <property type="match status" value="1"/>
</dbReference>
<dbReference type="AlphaFoldDB" id="A0A5R9FDV5"/>
<dbReference type="Pfam" id="PF03475">
    <property type="entry name" value="YiiM_3-alpha"/>
    <property type="match status" value="1"/>
</dbReference>
<dbReference type="GO" id="GO:0030170">
    <property type="term" value="F:pyridoxal phosphate binding"/>
    <property type="evidence" value="ECO:0007669"/>
    <property type="project" value="InterPro"/>
</dbReference>
<dbReference type="InterPro" id="IPR005163">
    <property type="entry name" value="Tri_helical_YiiM-like"/>
</dbReference>
<proteinExistence type="predicted"/>
<dbReference type="Gene3D" id="2.40.33.20">
    <property type="entry name" value="PK beta-barrel domain-like"/>
    <property type="match status" value="1"/>
</dbReference>
<dbReference type="InterPro" id="IPR052353">
    <property type="entry name" value="Benzoxazolinone_Detox_Enz"/>
</dbReference>
<dbReference type="SUPFAM" id="SSF50800">
    <property type="entry name" value="PK beta-barrel domain-like"/>
    <property type="match status" value="1"/>
</dbReference>
<dbReference type="OrthoDB" id="9786134at2"/>
<organism evidence="2 3">
    <name type="scientific">Exobacillus caeni</name>
    <dbReference type="NCBI Taxonomy" id="2574798"/>
    <lineage>
        <taxon>Bacteria</taxon>
        <taxon>Bacillati</taxon>
        <taxon>Bacillota</taxon>
        <taxon>Bacilli</taxon>
        <taxon>Bacillales</taxon>
        <taxon>Guptibacillaceae</taxon>
        <taxon>Exobacillus</taxon>
    </lineage>
</organism>
<reference evidence="2 3" key="1">
    <citation type="submission" date="2019-04" db="EMBL/GenBank/DDBJ databases">
        <title>Bacillus caeni sp. nov., a bacterium isolated from mangrove sediment.</title>
        <authorList>
            <person name="Huang H."/>
            <person name="Mo K."/>
            <person name="Hu Y."/>
        </authorList>
    </citation>
    <scope>NUCLEOTIDE SEQUENCE [LARGE SCALE GENOMIC DNA]</scope>
    <source>
        <strain evidence="2 3">HB172195</strain>
    </source>
</reference>
<dbReference type="PANTHER" id="PTHR30212:SF2">
    <property type="entry name" value="PROTEIN YIIM"/>
    <property type="match status" value="1"/>
</dbReference>
<sequence length="214" mass="24331">MLGELVFVNVGKPLLTEYKGKELRTGIYKQPVHHEVFVGVDNIDEDMQADLVNHGGADKAVCVYPYEHYEYWAKMLHKDLNPGAFGENFTVKGLLEDGVCIGDRFEIGEALFEVSLPRQPCFKLAKKFGVEHMPQLVTNTGFSGYYLRVLQEGKIKAGTAIKLVERKHSDITVSFVNNIKYHDRNNIEGIKKILAVDELSEGWRKSFEKRLLKN</sequence>